<keyword evidence="3 5" id="KW-1133">Transmembrane helix</keyword>
<evidence type="ECO:0000256" key="4">
    <source>
        <dbReference type="ARBA" id="ARBA00023136"/>
    </source>
</evidence>
<protein>
    <submittedName>
        <fullName evidence="6">4-hydroxybenzoate polyprenyltransferase</fullName>
    </submittedName>
</protein>
<keyword evidence="7" id="KW-1185">Reference proteome</keyword>
<evidence type="ECO:0000256" key="3">
    <source>
        <dbReference type="ARBA" id="ARBA00022989"/>
    </source>
</evidence>
<dbReference type="Pfam" id="PF01040">
    <property type="entry name" value="UbiA"/>
    <property type="match status" value="1"/>
</dbReference>
<dbReference type="RefSeq" id="WP_243098247.1">
    <property type="nucleotide sequence ID" value="NZ_CP058648.1"/>
</dbReference>
<dbReference type="AlphaFoldDB" id="A0A4R2TAY1"/>
<comment type="caution">
    <text evidence="6">The sequence shown here is derived from an EMBL/GenBank/DDBJ whole genome shotgun (WGS) entry which is preliminary data.</text>
</comment>
<feature type="transmembrane region" description="Helical" evidence="5">
    <location>
        <begin position="266"/>
        <end position="286"/>
    </location>
</feature>
<dbReference type="CDD" id="cd13963">
    <property type="entry name" value="PT_UbiA_2"/>
    <property type="match status" value="1"/>
</dbReference>
<dbReference type="PANTHER" id="PTHR42723:SF1">
    <property type="entry name" value="CHLOROPHYLL SYNTHASE, CHLOROPLASTIC"/>
    <property type="match status" value="1"/>
</dbReference>
<evidence type="ECO:0000313" key="6">
    <source>
        <dbReference type="EMBL" id="TCQ00500.1"/>
    </source>
</evidence>
<feature type="transmembrane region" description="Helical" evidence="5">
    <location>
        <begin position="35"/>
        <end position="58"/>
    </location>
</feature>
<feature type="transmembrane region" description="Helical" evidence="5">
    <location>
        <begin position="79"/>
        <end position="102"/>
    </location>
</feature>
<dbReference type="Gene3D" id="1.10.357.140">
    <property type="entry name" value="UbiA prenyltransferase"/>
    <property type="match status" value="1"/>
</dbReference>
<feature type="transmembrane region" description="Helical" evidence="5">
    <location>
        <begin position="108"/>
        <end position="124"/>
    </location>
</feature>
<evidence type="ECO:0000256" key="1">
    <source>
        <dbReference type="ARBA" id="ARBA00004141"/>
    </source>
</evidence>
<evidence type="ECO:0000256" key="2">
    <source>
        <dbReference type="ARBA" id="ARBA00022692"/>
    </source>
</evidence>
<dbReference type="InterPro" id="IPR000537">
    <property type="entry name" value="UbiA_prenyltransferase"/>
</dbReference>
<dbReference type="InterPro" id="IPR044878">
    <property type="entry name" value="UbiA_sf"/>
</dbReference>
<dbReference type="NCBIfam" id="NF008977">
    <property type="entry name" value="PRK12324.1-2"/>
    <property type="match status" value="1"/>
</dbReference>
<gene>
    <name evidence="6" type="ORF">EDD79_103117</name>
</gene>
<dbReference type="GO" id="GO:0016020">
    <property type="term" value="C:membrane"/>
    <property type="evidence" value="ECO:0007669"/>
    <property type="project" value="UniProtKB-SubCell"/>
</dbReference>
<proteinExistence type="predicted"/>
<name>A0A4R2TAY1_9FIRM</name>
<sequence>MGFLQIMRPKQWTKNLIIYAGLVFSNHLLDINLIIITTIGFFLFCLFSSCVYIINDILDREKDAVHHKKKYRPIPSGKITVSQAFVFGVILFIFSFGCALLLNPTFALVGFIYFLLITLYSFVLKHLVIIDVMTIAMGFILRAVAGTVLIGVRISPWLLSCTLLLSMFLALNKRRSELLAVDVDKVNTRKILKEYSPELVRDMINIVTASTVMAYALYTFTSEHTTYMMVTIPFVIYGVFRYQYILHKKGKKGLGESPELILLKDLPLVLNIFLWVLTCIVILYIFD</sequence>
<keyword evidence="4 5" id="KW-0472">Membrane</keyword>
<dbReference type="EMBL" id="SLYC01000031">
    <property type="protein sequence ID" value="TCQ00500.1"/>
    <property type="molecule type" value="Genomic_DNA"/>
</dbReference>
<keyword evidence="6" id="KW-0808">Transferase</keyword>
<dbReference type="GO" id="GO:0016765">
    <property type="term" value="F:transferase activity, transferring alkyl or aryl (other than methyl) groups"/>
    <property type="evidence" value="ECO:0007669"/>
    <property type="project" value="InterPro"/>
</dbReference>
<dbReference type="Proteomes" id="UP000295504">
    <property type="component" value="Unassembled WGS sequence"/>
</dbReference>
<comment type="subcellular location">
    <subcellularLocation>
        <location evidence="1">Membrane</location>
        <topology evidence="1">Multi-pass membrane protein</topology>
    </subcellularLocation>
</comment>
<feature type="transmembrane region" description="Helical" evidence="5">
    <location>
        <begin position="226"/>
        <end position="245"/>
    </location>
</feature>
<keyword evidence="2 5" id="KW-0812">Transmembrane</keyword>
<organism evidence="6 7">
    <name type="scientific">Serpentinicella alkaliphila</name>
    <dbReference type="NCBI Taxonomy" id="1734049"/>
    <lineage>
        <taxon>Bacteria</taxon>
        <taxon>Bacillati</taxon>
        <taxon>Bacillota</taxon>
        <taxon>Clostridia</taxon>
        <taxon>Peptostreptococcales</taxon>
        <taxon>Natronincolaceae</taxon>
        <taxon>Serpentinicella</taxon>
    </lineage>
</organism>
<evidence type="ECO:0000313" key="7">
    <source>
        <dbReference type="Proteomes" id="UP000295504"/>
    </source>
</evidence>
<accession>A0A4R2TAY1</accession>
<feature type="transmembrane region" description="Helical" evidence="5">
    <location>
        <begin position="154"/>
        <end position="171"/>
    </location>
</feature>
<dbReference type="PANTHER" id="PTHR42723">
    <property type="entry name" value="CHLOROPHYLL SYNTHASE"/>
    <property type="match status" value="1"/>
</dbReference>
<reference evidence="6 7" key="1">
    <citation type="submission" date="2019-03" db="EMBL/GenBank/DDBJ databases">
        <title>Genomic Encyclopedia of Type Strains, Phase IV (KMG-IV): sequencing the most valuable type-strain genomes for metagenomic binning, comparative biology and taxonomic classification.</title>
        <authorList>
            <person name="Goeker M."/>
        </authorList>
    </citation>
    <scope>NUCLEOTIDE SEQUENCE [LARGE SCALE GENOMIC DNA]</scope>
    <source>
        <strain evidence="6 7">DSM 100013</strain>
    </source>
</reference>
<dbReference type="InterPro" id="IPR050475">
    <property type="entry name" value="Prenyltransferase_related"/>
</dbReference>
<evidence type="ECO:0000256" key="5">
    <source>
        <dbReference type="SAM" id="Phobius"/>
    </source>
</evidence>